<dbReference type="EMBL" id="VFBM01000005">
    <property type="protein sequence ID" value="TNX92079.1"/>
    <property type="molecule type" value="Genomic_DNA"/>
</dbReference>
<proteinExistence type="predicted"/>
<protein>
    <submittedName>
        <fullName evidence="1">PIG-L family deacetylase</fullName>
    </submittedName>
</protein>
<dbReference type="GeneID" id="56304838"/>
<dbReference type="RefSeq" id="WP_005023323.1">
    <property type="nucleotide sequence ID" value="NZ_CP027365.1"/>
</dbReference>
<dbReference type="Pfam" id="PF02585">
    <property type="entry name" value="PIG-L"/>
    <property type="match status" value="1"/>
</dbReference>
<name>A0A8H2PRI3_ACIRA</name>
<evidence type="ECO:0000313" key="2">
    <source>
        <dbReference type="Proteomes" id="UP000314285"/>
    </source>
</evidence>
<dbReference type="SUPFAM" id="SSF102588">
    <property type="entry name" value="LmbE-like"/>
    <property type="match status" value="1"/>
</dbReference>
<dbReference type="GO" id="GO:0016811">
    <property type="term" value="F:hydrolase activity, acting on carbon-nitrogen (but not peptide) bonds, in linear amides"/>
    <property type="evidence" value="ECO:0007669"/>
    <property type="project" value="TreeGrafter"/>
</dbReference>
<dbReference type="Proteomes" id="UP000314285">
    <property type="component" value="Unassembled WGS sequence"/>
</dbReference>
<gene>
    <name evidence="1" type="ORF">FHY67_07915</name>
</gene>
<sequence>MDVINSPVGDRLIYGNGTTKRAWQQWSGLQSLQTLVPEQAFPAGQRILIIAPHPDDEILGCAGLIQQLSTLEREILLVAVTNGTQSHPDSQLYTPQQLDQLRPQESLNALKVLGVQNRVNRIALQLTDGEVTAEQQKLYAALKELVRPDDILVCTFAKDGHPDHEATGQTVQRLADQQQLSCYQVLIWSWHWARPQDNRIPWKSACKLELTAAQLRLKKQAIQCFKSQLETDPSTGQAPILSSHTVERILMPCEVYIHA</sequence>
<dbReference type="AlphaFoldDB" id="A0A8H2PRI3"/>
<dbReference type="Gene3D" id="3.40.50.10320">
    <property type="entry name" value="LmbE-like"/>
    <property type="match status" value="1"/>
</dbReference>
<organism evidence="1 2">
    <name type="scientific">Acinetobacter radioresistens</name>
    <dbReference type="NCBI Taxonomy" id="40216"/>
    <lineage>
        <taxon>Bacteria</taxon>
        <taxon>Pseudomonadati</taxon>
        <taxon>Pseudomonadota</taxon>
        <taxon>Gammaproteobacteria</taxon>
        <taxon>Moraxellales</taxon>
        <taxon>Moraxellaceae</taxon>
        <taxon>Acinetobacter</taxon>
    </lineage>
</organism>
<comment type="caution">
    <text evidence="1">The sequence shown here is derived from an EMBL/GenBank/DDBJ whole genome shotgun (WGS) entry which is preliminary data.</text>
</comment>
<dbReference type="PANTHER" id="PTHR12993">
    <property type="entry name" value="N-ACETYLGLUCOSAMINYL-PHOSPHATIDYLINOSITOL DE-N-ACETYLASE-RELATED"/>
    <property type="match status" value="1"/>
</dbReference>
<reference evidence="1 2" key="1">
    <citation type="submission" date="2019-06" db="EMBL/GenBank/DDBJ databases">
        <title>Genome of Acinetobacter radioresistens APH1, a phenol degrading strain.</title>
        <authorList>
            <person name="Liu Y."/>
        </authorList>
    </citation>
    <scope>NUCLEOTIDE SEQUENCE [LARGE SCALE GENOMIC DNA]</scope>
    <source>
        <strain evidence="1 2">APH1</strain>
    </source>
</reference>
<accession>A0A8H2PRI3</accession>
<dbReference type="InterPro" id="IPR024078">
    <property type="entry name" value="LmbE-like_dom_sf"/>
</dbReference>
<dbReference type="KEGG" id="arj:DOM24_01910"/>
<dbReference type="InterPro" id="IPR003737">
    <property type="entry name" value="GlcNAc_PI_deacetylase-related"/>
</dbReference>
<dbReference type="PANTHER" id="PTHR12993:SF11">
    <property type="entry name" value="N-ACETYLGLUCOSAMINYL-PHOSPHATIDYLINOSITOL DE-N-ACETYLASE"/>
    <property type="match status" value="1"/>
</dbReference>
<evidence type="ECO:0000313" key="1">
    <source>
        <dbReference type="EMBL" id="TNX92079.1"/>
    </source>
</evidence>